<feature type="domain" description="DNA primase/helicase Gp4 N-terminal Bacteriophage T7-like" evidence="1">
    <location>
        <begin position="48"/>
        <end position="87"/>
    </location>
</feature>
<name>A0AAU6VYE3_9CAUD</name>
<dbReference type="InterPro" id="IPR013237">
    <property type="entry name" value="Phage_T7_Gp4_N"/>
</dbReference>
<dbReference type="SMART" id="SM00778">
    <property type="entry name" value="Prim_Zn_Ribbon"/>
    <property type="match status" value="1"/>
</dbReference>
<proteinExistence type="predicted"/>
<gene>
    <name evidence="2" type="ORF">LAPAZ_65</name>
</gene>
<dbReference type="SUPFAM" id="SSF57783">
    <property type="entry name" value="Zinc beta-ribbon"/>
    <property type="match status" value="1"/>
</dbReference>
<dbReference type="GO" id="GO:0004386">
    <property type="term" value="F:helicase activity"/>
    <property type="evidence" value="ECO:0007669"/>
    <property type="project" value="InterPro"/>
</dbReference>
<evidence type="ECO:0000259" key="1">
    <source>
        <dbReference type="SMART" id="SM00778"/>
    </source>
</evidence>
<dbReference type="Pfam" id="PF08273">
    <property type="entry name" value="Zn_Ribbon_Prim"/>
    <property type="match status" value="1"/>
</dbReference>
<organism evidence="2">
    <name type="scientific">Klebsiella phage LAPAZ</name>
    <dbReference type="NCBI Taxonomy" id="3141819"/>
    <lineage>
        <taxon>Viruses</taxon>
        <taxon>Duplodnaviria</taxon>
        <taxon>Heunggongvirae</taxon>
        <taxon>Uroviricota</taxon>
        <taxon>Caudoviricetes</taxon>
        <taxon>Drexlerviridae</taxon>
    </lineage>
</organism>
<keyword evidence="2" id="KW-0378">Hydrolase</keyword>
<keyword evidence="2" id="KW-0540">Nuclease</keyword>
<dbReference type="EMBL" id="PP706156">
    <property type="protein sequence ID" value="XAG95273.1"/>
    <property type="molecule type" value="Genomic_DNA"/>
</dbReference>
<protein>
    <submittedName>
        <fullName evidence="2">Exonuclease</fullName>
    </submittedName>
</protein>
<accession>A0AAU6VYE3</accession>
<sequence length="334" mass="37811">MILAWAFFLFGGYDVDFYDEKEVLPYMPGMWREALQNICGIHSRYFNGKHQDCPNCGGKDRFRWTDKLENRGDGGAYCSGCGADKGIGWLMKLSGEPYSECINILGRYLGKVPQEYVVKRNKQVTRDNGYDYGKMADHDRVVAIMNRTEAVDSTPVTLYEGIENEFVESYRVGVKTHENGRQELFHALPMQLVHEDGPDDEYCNILFIDEEGREKMLAGDLTFGSVIVTNQSEGGNGPIYLARSWVEAMHFNIASSFKCDVWACIIPSNVEIVAYRYKGKGGGEGKRELRVVCSRKDRDMLAAAEERDMKVIVPNNDNFKGGFERKLYVASSLL</sequence>
<evidence type="ECO:0000313" key="2">
    <source>
        <dbReference type="EMBL" id="XAG95273.1"/>
    </source>
</evidence>
<reference evidence="2" key="1">
    <citation type="journal article" date="2024" name="Virus">
        <title>Newly isolated Drexlerviridae phage LAPAZ is physically robust and fosters eradication of Klebsiella pneumoniae in combination with meropenem.</title>
        <authorList>
            <person name="Ziller L."/>
            <person name="Blum P."/>
            <person name="Buhl M."/>
            <person name="Kruttgen A."/>
            <person name="Horz H.P."/>
            <person name="Tagliaferri T.L."/>
        </authorList>
    </citation>
    <scope>NUCLEOTIDE SEQUENCE</scope>
</reference>
<reference evidence="2" key="2">
    <citation type="submission" date="2024-04" db="EMBL/GenBank/DDBJ databases">
        <authorList>
            <person name="Ziller L."/>
            <person name="Blum P."/>
            <person name="Buhl M."/>
            <person name="Kruettgen A."/>
            <person name="Horz H.-P."/>
            <person name="Tagliaferri T."/>
        </authorList>
    </citation>
    <scope>NUCLEOTIDE SEQUENCE</scope>
</reference>
<dbReference type="GO" id="GO:0004527">
    <property type="term" value="F:exonuclease activity"/>
    <property type="evidence" value="ECO:0007669"/>
    <property type="project" value="UniProtKB-KW"/>
</dbReference>
<keyword evidence="2" id="KW-0269">Exonuclease</keyword>
<dbReference type="GO" id="GO:0008270">
    <property type="term" value="F:zinc ion binding"/>
    <property type="evidence" value="ECO:0007669"/>
    <property type="project" value="InterPro"/>
</dbReference>